<feature type="transmembrane region" description="Helical" evidence="2">
    <location>
        <begin position="48"/>
        <end position="68"/>
    </location>
</feature>
<reference evidence="3" key="1">
    <citation type="journal article" date="2014" name="Int. J. Syst. Evol. Microbiol.">
        <title>Complete genome sequence of Corynebacterium casei LMG S-19264T (=DSM 44701T), isolated from a smear-ripened cheese.</title>
        <authorList>
            <consortium name="US DOE Joint Genome Institute (JGI-PGF)"/>
            <person name="Walter F."/>
            <person name="Albersmeier A."/>
            <person name="Kalinowski J."/>
            <person name="Ruckert C."/>
        </authorList>
    </citation>
    <scope>NUCLEOTIDE SEQUENCE</scope>
    <source>
        <strain evidence="3">JCM 4646</strain>
    </source>
</reference>
<name>A0A919G605_9ACTN</name>
<proteinExistence type="predicted"/>
<feature type="compositionally biased region" description="Low complexity" evidence="1">
    <location>
        <begin position="81"/>
        <end position="93"/>
    </location>
</feature>
<dbReference type="GeneID" id="95355753"/>
<keyword evidence="2" id="KW-0472">Membrane</keyword>
<gene>
    <name evidence="3" type="ORF">GCM10018781_53910</name>
</gene>
<comment type="caution">
    <text evidence="3">The sequence shown here is derived from an EMBL/GenBank/DDBJ whole genome shotgun (WGS) entry which is preliminary data.</text>
</comment>
<feature type="region of interest" description="Disordered" evidence="1">
    <location>
        <begin position="72"/>
        <end position="93"/>
    </location>
</feature>
<keyword evidence="2" id="KW-0812">Transmembrane</keyword>
<keyword evidence="4" id="KW-1185">Reference proteome</keyword>
<evidence type="ECO:0000256" key="2">
    <source>
        <dbReference type="SAM" id="Phobius"/>
    </source>
</evidence>
<evidence type="ECO:0000256" key="1">
    <source>
        <dbReference type="SAM" id="MobiDB-lite"/>
    </source>
</evidence>
<keyword evidence="2" id="KW-1133">Transmembrane helix</keyword>
<evidence type="ECO:0000313" key="3">
    <source>
        <dbReference type="EMBL" id="GHH78364.1"/>
    </source>
</evidence>
<evidence type="ECO:0000313" key="4">
    <source>
        <dbReference type="Proteomes" id="UP000617734"/>
    </source>
</evidence>
<protein>
    <submittedName>
        <fullName evidence="3">Uncharacterized protein</fullName>
    </submittedName>
</protein>
<reference evidence="3" key="2">
    <citation type="submission" date="2020-09" db="EMBL/GenBank/DDBJ databases">
        <authorList>
            <person name="Sun Q."/>
            <person name="Ohkuma M."/>
        </authorList>
    </citation>
    <scope>NUCLEOTIDE SEQUENCE</scope>
    <source>
        <strain evidence="3">JCM 4646</strain>
    </source>
</reference>
<feature type="transmembrane region" description="Helical" evidence="2">
    <location>
        <begin position="22"/>
        <end position="42"/>
    </location>
</feature>
<dbReference type="AlphaFoldDB" id="A0A919G605"/>
<dbReference type="Proteomes" id="UP000617734">
    <property type="component" value="Unassembled WGS sequence"/>
</dbReference>
<sequence length="93" mass="9508">MRRVVAAGADARIRLNRVLPRPVRWVLAVLLGAFCCRLLLTGGPGADGVVLGALAAGGWGLGLLPIHADPRLTGPPRRSGESAAPAEPTAPAE</sequence>
<accession>A0A919G605</accession>
<dbReference type="RefSeq" id="WP_190213509.1">
    <property type="nucleotide sequence ID" value="NZ_BNBO01000037.1"/>
</dbReference>
<organism evidence="3 4">
    <name type="scientific">Kitasatospora indigofera</name>
    <dbReference type="NCBI Taxonomy" id="67307"/>
    <lineage>
        <taxon>Bacteria</taxon>
        <taxon>Bacillati</taxon>
        <taxon>Actinomycetota</taxon>
        <taxon>Actinomycetes</taxon>
        <taxon>Kitasatosporales</taxon>
        <taxon>Streptomycetaceae</taxon>
        <taxon>Kitasatospora</taxon>
    </lineage>
</organism>
<dbReference type="EMBL" id="BNBO01000037">
    <property type="protein sequence ID" value="GHH78364.1"/>
    <property type="molecule type" value="Genomic_DNA"/>
</dbReference>